<dbReference type="Proteomes" id="UP001420932">
    <property type="component" value="Unassembled WGS sequence"/>
</dbReference>
<organism evidence="2 3">
    <name type="scientific">Stephania yunnanensis</name>
    <dbReference type="NCBI Taxonomy" id="152371"/>
    <lineage>
        <taxon>Eukaryota</taxon>
        <taxon>Viridiplantae</taxon>
        <taxon>Streptophyta</taxon>
        <taxon>Embryophyta</taxon>
        <taxon>Tracheophyta</taxon>
        <taxon>Spermatophyta</taxon>
        <taxon>Magnoliopsida</taxon>
        <taxon>Ranunculales</taxon>
        <taxon>Menispermaceae</taxon>
        <taxon>Menispermoideae</taxon>
        <taxon>Cissampelideae</taxon>
        <taxon>Stephania</taxon>
    </lineage>
</organism>
<sequence length="97" mass="10908">MGLKSVVIAVDGSEESISAAQAVPRWRQESARRRERRQASARAASGKTTRAATGERESGDCETARWWRRRVWRLAGGDGREAGERKRDGLVRERDRA</sequence>
<dbReference type="EMBL" id="JBBNAF010000005">
    <property type="protein sequence ID" value="KAK9142048.1"/>
    <property type="molecule type" value="Genomic_DNA"/>
</dbReference>
<name>A0AAP0JXJ7_9MAGN</name>
<comment type="caution">
    <text evidence="2">The sequence shown here is derived from an EMBL/GenBank/DDBJ whole genome shotgun (WGS) entry which is preliminary data.</text>
</comment>
<dbReference type="AlphaFoldDB" id="A0AAP0JXJ7"/>
<evidence type="ECO:0000313" key="2">
    <source>
        <dbReference type="EMBL" id="KAK9142048.1"/>
    </source>
</evidence>
<keyword evidence="3" id="KW-1185">Reference proteome</keyword>
<protein>
    <submittedName>
        <fullName evidence="2">Uncharacterized protein</fullName>
    </submittedName>
</protein>
<reference evidence="2 3" key="1">
    <citation type="submission" date="2024-01" db="EMBL/GenBank/DDBJ databases">
        <title>Genome assemblies of Stephania.</title>
        <authorList>
            <person name="Yang L."/>
        </authorList>
    </citation>
    <scope>NUCLEOTIDE SEQUENCE [LARGE SCALE GENOMIC DNA]</scope>
    <source>
        <strain evidence="2">YNDBR</strain>
        <tissue evidence="2">Leaf</tissue>
    </source>
</reference>
<gene>
    <name evidence="2" type="ORF">Syun_011448</name>
</gene>
<evidence type="ECO:0000256" key="1">
    <source>
        <dbReference type="SAM" id="MobiDB-lite"/>
    </source>
</evidence>
<feature type="region of interest" description="Disordered" evidence="1">
    <location>
        <begin position="17"/>
        <end position="59"/>
    </location>
</feature>
<accession>A0AAP0JXJ7</accession>
<proteinExistence type="predicted"/>
<feature type="region of interest" description="Disordered" evidence="1">
    <location>
        <begin position="78"/>
        <end position="97"/>
    </location>
</feature>
<evidence type="ECO:0000313" key="3">
    <source>
        <dbReference type="Proteomes" id="UP001420932"/>
    </source>
</evidence>